<keyword evidence="2" id="KW-1185">Reference proteome</keyword>
<dbReference type="Proteomes" id="UP001142078">
    <property type="component" value="Unassembled WGS sequence"/>
</dbReference>
<reference evidence="1" key="1">
    <citation type="submission" date="2022-07" db="EMBL/GenBank/DDBJ databases">
        <title>Enhanced cultured diversity of the mouse gut microbiota enables custom-made synthetic communities.</title>
        <authorList>
            <person name="Afrizal A."/>
        </authorList>
    </citation>
    <scope>NUCLEOTIDE SEQUENCE</scope>
    <source>
        <strain evidence="1">DSM 29482</strain>
    </source>
</reference>
<protein>
    <submittedName>
        <fullName evidence="1">Uncharacterized protein</fullName>
    </submittedName>
</protein>
<dbReference type="EMBL" id="JANJZL010000002">
    <property type="protein sequence ID" value="MCR2043219.1"/>
    <property type="molecule type" value="Genomic_DNA"/>
</dbReference>
<organism evidence="1 2">
    <name type="scientific">Anaerosalibacter massiliensis</name>
    <dbReference type="NCBI Taxonomy" id="1347392"/>
    <lineage>
        <taxon>Bacteria</taxon>
        <taxon>Bacillati</taxon>
        <taxon>Bacillota</taxon>
        <taxon>Tissierellia</taxon>
        <taxon>Tissierellales</taxon>
        <taxon>Sporanaerobacteraceae</taxon>
        <taxon>Anaerosalibacter</taxon>
    </lineage>
</organism>
<dbReference type="RefSeq" id="WP_257490191.1">
    <property type="nucleotide sequence ID" value="NZ_JANJZL010000002.1"/>
</dbReference>
<accession>A0A9X2MGI8</accession>
<dbReference type="AlphaFoldDB" id="A0A9X2MGI8"/>
<gene>
    <name evidence="1" type="ORF">NSA23_03710</name>
</gene>
<comment type="caution">
    <text evidence="1">The sequence shown here is derived from an EMBL/GenBank/DDBJ whole genome shotgun (WGS) entry which is preliminary data.</text>
</comment>
<name>A0A9X2MGI8_9FIRM</name>
<sequence>MSVTFKNYNFEVVTETLKCGKYRDTVERIIIKNNSDIKYEQNFMKRFFNFLYPGVVSKSFKGRHWYQHYYEINQKNDRTFEFVLTKPYVD</sequence>
<evidence type="ECO:0000313" key="1">
    <source>
        <dbReference type="EMBL" id="MCR2043219.1"/>
    </source>
</evidence>
<proteinExistence type="predicted"/>
<evidence type="ECO:0000313" key="2">
    <source>
        <dbReference type="Proteomes" id="UP001142078"/>
    </source>
</evidence>